<dbReference type="InterPro" id="IPR001763">
    <property type="entry name" value="Rhodanese-like_dom"/>
</dbReference>
<dbReference type="Proteomes" id="UP000503162">
    <property type="component" value="Chromosome"/>
</dbReference>
<evidence type="ECO:0000313" key="2">
    <source>
        <dbReference type="EMBL" id="QIM53867.1"/>
    </source>
</evidence>
<evidence type="ECO:0000259" key="1">
    <source>
        <dbReference type="PROSITE" id="PS50206"/>
    </source>
</evidence>
<dbReference type="RefSeq" id="WP_166229292.1">
    <property type="nucleotide sequence ID" value="NZ_CP049989.1"/>
</dbReference>
<dbReference type="EMBL" id="CP049989">
    <property type="protein sequence ID" value="QIM53867.1"/>
    <property type="molecule type" value="Genomic_DNA"/>
</dbReference>
<protein>
    <submittedName>
        <fullName evidence="2">Rhodanese-like domain-containing protein</fullName>
    </submittedName>
</protein>
<dbReference type="Pfam" id="PF00581">
    <property type="entry name" value="Rhodanese"/>
    <property type="match status" value="1"/>
</dbReference>
<dbReference type="Gene3D" id="3.40.250.10">
    <property type="entry name" value="Rhodanese-like domain"/>
    <property type="match status" value="1"/>
</dbReference>
<dbReference type="InterPro" id="IPR052367">
    <property type="entry name" value="Thiosulfate_ST/Rhodanese-like"/>
</dbReference>
<dbReference type="SMART" id="SM00450">
    <property type="entry name" value="RHOD"/>
    <property type="match status" value="1"/>
</dbReference>
<keyword evidence="3" id="KW-1185">Reference proteome</keyword>
<dbReference type="AlphaFoldDB" id="A0A6G8IKX4"/>
<name>A0A6G8IKX4_9BURK</name>
<dbReference type="PROSITE" id="PS50206">
    <property type="entry name" value="RHODANESE_3"/>
    <property type="match status" value="1"/>
</dbReference>
<dbReference type="SUPFAM" id="SSF52821">
    <property type="entry name" value="Rhodanese/Cell cycle control phosphatase"/>
    <property type="match status" value="1"/>
</dbReference>
<evidence type="ECO:0000313" key="3">
    <source>
        <dbReference type="Proteomes" id="UP000503162"/>
    </source>
</evidence>
<proteinExistence type="predicted"/>
<accession>A0A6G8IKX4</accession>
<organism evidence="2 3">
    <name type="scientific">Hydrogenophaga crocea</name>
    <dbReference type="NCBI Taxonomy" id="2716225"/>
    <lineage>
        <taxon>Bacteria</taxon>
        <taxon>Pseudomonadati</taxon>
        <taxon>Pseudomonadota</taxon>
        <taxon>Betaproteobacteria</taxon>
        <taxon>Burkholderiales</taxon>
        <taxon>Comamonadaceae</taxon>
        <taxon>Hydrogenophaga</taxon>
    </lineage>
</organism>
<dbReference type="PANTHER" id="PTHR45431">
    <property type="entry name" value="RHODANESE-LIKE DOMAIN-CONTAINING PROTEIN 15, CHLOROPLASTIC"/>
    <property type="match status" value="1"/>
</dbReference>
<dbReference type="PANTHER" id="PTHR45431:SF3">
    <property type="entry name" value="RHODANESE-LIKE DOMAIN-CONTAINING PROTEIN 15, CHLOROPLASTIC"/>
    <property type="match status" value="1"/>
</dbReference>
<gene>
    <name evidence="2" type="ORF">G9Q37_17750</name>
</gene>
<sequence length="139" mass="15983">MKHLSPKEAWTWLQAETERRRALGQEPPLFVDVRMEIESLYVGRPPGVENIPWYEYPDLTPDPERFAQAVAREAGAKDRPLLLICRSGKRTLDAAKALEAAGFTDVQHVLHGFEGELNEHFHRSTLNGWRHDGLPWEQM</sequence>
<reference evidence="2 3" key="1">
    <citation type="submission" date="2020-03" db="EMBL/GenBank/DDBJ databases">
        <title>Hydrogenophaga sp. nov. isolated from cyanobacterial mat.</title>
        <authorList>
            <person name="Thorat V."/>
            <person name="Kirdat K."/>
            <person name="Tiwarekar B."/>
            <person name="Costa E.D."/>
            <person name="Yadav A."/>
        </authorList>
    </citation>
    <scope>NUCLEOTIDE SEQUENCE [LARGE SCALE GENOMIC DNA]</scope>
    <source>
        <strain evidence="2 3">BA0156</strain>
    </source>
</reference>
<dbReference type="InterPro" id="IPR036873">
    <property type="entry name" value="Rhodanese-like_dom_sf"/>
</dbReference>
<feature type="domain" description="Rhodanese" evidence="1">
    <location>
        <begin position="24"/>
        <end position="125"/>
    </location>
</feature>
<dbReference type="KEGG" id="hcz:G9Q37_17750"/>